<accession>A0A2W5NU44</accession>
<protein>
    <recommendedName>
        <fullName evidence="5">Integral membrane-like protein</fullName>
    </recommendedName>
</protein>
<comment type="caution">
    <text evidence="3">The sequence shown here is derived from an EMBL/GenBank/DDBJ whole genome shotgun (WGS) entry which is preliminary data.</text>
</comment>
<evidence type="ECO:0000256" key="1">
    <source>
        <dbReference type="SAM" id="MobiDB-lite"/>
    </source>
</evidence>
<feature type="region of interest" description="Disordered" evidence="1">
    <location>
        <begin position="22"/>
        <end position="70"/>
    </location>
</feature>
<feature type="chain" id="PRO_5016103974" description="Integral membrane-like protein" evidence="2">
    <location>
        <begin position="25"/>
        <end position="118"/>
    </location>
</feature>
<evidence type="ECO:0008006" key="5">
    <source>
        <dbReference type="Google" id="ProtNLM"/>
    </source>
</evidence>
<dbReference type="EMBL" id="QFPX01000002">
    <property type="protein sequence ID" value="PZQ57111.1"/>
    <property type="molecule type" value="Genomic_DNA"/>
</dbReference>
<dbReference type="Gene3D" id="3.10.450.160">
    <property type="entry name" value="inner membrane protein cigr"/>
    <property type="match status" value="1"/>
</dbReference>
<dbReference type="Pfam" id="PF11776">
    <property type="entry name" value="RcnB"/>
    <property type="match status" value="1"/>
</dbReference>
<evidence type="ECO:0000256" key="2">
    <source>
        <dbReference type="SAM" id="SignalP"/>
    </source>
</evidence>
<organism evidence="3 4">
    <name type="scientific">Novosphingobium pentaromativorans</name>
    <dbReference type="NCBI Taxonomy" id="205844"/>
    <lineage>
        <taxon>Bacteria</taxon>
        <taxon>Pseudomonadati</taxon>
        <taxon>Pseudomonadota</taxon>
        <taxon>Alphaproteobacteria</taxon>
        <taxon>Sphingomonadales</taxon>
        <taxon>Sphingomonadaceae</taxon>
        <taxon>Novosphingobium</taxon>
    </lineage>
</organism>
<name>A0A2W5NU44_9SPHN</name>
<feature type="compositionally biased region" description="Basic and acidic residues" evidence="1">
    <location>
        <begin position="59"/>
        <end position="68"/>
    </location>
</feature>
<dbReference type="Proteomes" id="UP000249082">
    <property type="component" value="Unassembled WGS sequence"/>
</dbReference>
<dbReference type="AlphaFoldDB" id="A0A2W5NU44"/>
<evidence type="ECO:0000313" key="3">
    <source>
        <dbReference type="EMBL" id="PZQ57111.1"/>
    </source>
</evidence>
<dbReference type="InterPro" id="IPR024572">
    <property type="entry name" value="RcnB"/>
</dbReference>
<gene>
    <name evidence="3" type="ORF">DI555_03085</name>
</gene>
<feature type="signal peptide" evidence="2">
    <location>
        <begin position="1"/>
        <end position="24"/>
    </location>
</feature>
<feature type="compositionally biased region" description="Polar residues" evidence="1">
    <location>
        <begin position="29"/>
        <end position="54"/>
    </location>
</feature>
<reference evidence="3 4" key="1">
    <citation type="submission" date="2017-08" db="EMBL/GenBank/DDBJ databases">
        <title>Infants hospitalized years apart are colonized by the same room-sourced microbial strains.</title>
        <authorList>
            <person name="Brooks B."/>
            <person name="Olm M.R."/>
            <person name="Firek B.A."/>
            <person name="Baker R."/>
            <person name="Thomas B.C."/>
            <person name="Morowitz M.J."/>
            <person name="Banfield J.F."/>
        </authorList>
    </citation>
    <scope>NUCLEOTIDE SEQUENCE [LARGE SCALE GENOMIC DNA]</scope>
    <source>
        <strain evidence="3">S2_005_002_R2_33</strain>
    </source>
</reference>
<proteinExistence type="predicted"/>
<sequence length="118" mass="12772">MRKFTATLLAAALIAPAVGAPAMAAPGHSQGQSHAQNQRPQPGKQQSGHQQTGKGPQFRKGEKFDRSRATHYQVVDYRKYRNVKAPPKGYHYVRSGNDLLLVGLTSGIVAAVTSGMFR</sequence>
<evidence type="ECO:0000313" key="4">
    <source>
        <dbReference type="Proteomes" id="UP000249082"/>
    </source>
</evidence>
<keyword evidence="2" id="KW-0732">Signal</keyword>